<keyword evidence="4" id="KW-1185">Reference proteome</keyword>
<reference evidence="3 4" key="1">
    <citation type="submission" date="2021-02" db="EMBL/GenBank/DDBJ databases">
        <title>Bacillus sp. RD4P76, an endophyte from a halophyte.</title>
        <authorList>
            <person name="Sun J.-Q."/>
        </authorList>
    </citation>
    <scope>NUCLEOTIDE SEQUENCE [LARGE SCALE GENOMIC DNA]</scope>
    <source>
        <strain evidence="3 4">RD4P76</strain>
    </source>
</reference>
<gene>
    <name evidence="3" type="ORF">JR050_09950</name>
</gene>
<evidence type="ECO:0000313" key="3">
    <source>
        <dbReference type="EMBL" id="MBM6617990.1"/>
    </source>
</evidence>
<evidence type="ECO:0000259" key="2">
    <source>
        <dbReference type="PROSITE" id="PS51084"/>
    </source>
</evidence>
<dbReference type="SUPFAM" id="SSF54197">
    <property type="entry name" value="HIT-like"/>
    <property type="match status" value="1"/>
</dbReference>
<dbReference type="Gene3D" id="3.30.428.10">
    <property type="entry name" value="HIT-like"/>
    <property type="match status" value="1"/>
</dbReference>
<dbReference type="InterPro" id="IPR036265">
    <property type="entry name" value="HIT-like_sf"/>
</dbReference>
<evidence type="ECO:0000313" key="4">
    <source>
        <dbReference type="Proteomes" id="UP001518925"/>
    </source>
</evidence>
<dbReference type="PANTHER" id="PTHR42997:SF1">
    <property type="entry name" value="AP-4-A PHOSPHORYLASE"/>
    <property type="match status" value="1"/>
</dbReference>
<organism evidence="3 4">
    <name type="scientific">Bacillus suaedaesalsae</name>
    <dbReference type="NCBI Taxonomy" id="2810349"/>
    <lineage>
        <taxon>Bacteria</taxon>
        <taxon>Bacillati</taxon>
        <taxon>Bacillota</taxon>
        <taxon>Bacilli</taxon>
        <taxon>Bacillales</taxon>
        <taxon>Bacillaceae</taxon>
        <taxon>Bacillus</taxon>
    </lineage>
</organism>
<proteinExistence type="predicted"/>
<dbReference type="InterPro" id="IPR052908">
    <property type="entry name" value="AP-4-A_phosphorylase"/>
</dbReference>
<protein>
    <submittedName>
        <fullName evidence="3">HIT domain-containing protein</fullName>
    </submittedName>
</protein>
<dbReference type="InterPro" id="IPR011146">
    <property type="entry name" value="HIT-like"/>
</dbReference>
<dbReference type="EMBL" id="JAFELM010000028">
    <property type="protein sequence ID" value="MBM6617990.1"/>
    <property type="molecule type" value="Genomic_DNA"/>
</dbReference>
<dbReference type="PROSITE" id="PS51084">
    <property type="entry name" value="HIT_2"/>
    <property type="match status" value="1"/>
</dbReference>
<name>A0ABS2DHN2_9BACI</name>
<dbReference type="RefSeq" id="WP_204203339.1">
    <property type="nucleotide sequence ID" value="NZ_JAFELM010000028.1"/>
</dbReference>
<dbReference type="Pfam" id="PF01230">
    <property type="entry name" value="HIT"/>
    <property type="match status" value="1"/>
</dbReference>
<evidence type="ECO:0000256" key="1">
    <source>
        <dbReference type="PROSITE-ProRule" id="PRU00464"/>
    </source>
</evidence>
<comment type="caution">
    <text evidence="3">The sequence shown here is derived from an EMBL/GenBank/DDBJ whole genome shotgun (WGS) entry which is preliminary data.</text>
</comment>
<feature type="short sequence motif" description="Histidine triad motif" evidence="1">
    <location>
        <begin position="102"/>
        <end position="106"/>
    </location>
</feature>
<dbReference type="Proteomes" id="UP001518925">
    <property type="component" value="Unassembled WGS sequence"/>
</dbReference>
<feature type="domain" description="HIT" evidence="2">
    <location>
        <begin position="42"/>
        <end position="117"/>
    </location>
</feature>
<accession>A0ABS2DHN2</accession>
<sequence length="139" mass="16078">MHKDCVFCHLELVPDQNILFSNEHCIFIQLDSVQIKGSILEGSGLIIPKQHRETAFDLTREEWDATYSLLHEVKAYIDESHKPQGYNLGWNCGDVAGQHVFHAHFHVIPRFEDEPLAGKGIRHLFKSNVNERKKSREMD</sequence>
<dbReference type="PANTHER" id="PTHR42997">
    <property type="entry name" value="HIT FAMILY HYDROLASE"/>
    <property type="match status" value="1"/>
</dbReference>